<dbReference type="CDD" id="cd07067">
    <property type="entry name" value="HP_PGM_like"/>
    <property type="match status" value="1"/>
</dbReference>
<protein>
    <submittedName>
        <fullName evidence="1">Histidine phosphatase family protein</fullName>
    </submittedName>
</protein>
<dbReference type="Pfam" id="PF00300">
    <property type="entry name" value="His_Phos_1"/>
    <property type="match status" value="1"/>
</dbReference>
<evidence type="ECO:0000313" key="2">
    <source>
        <dbReference type="Proteomes" id="UP001222800"/>
    </source>
</evidence>
<dbReference type="InterPro" id="IPR029033">
    <property type="entry name" value="His_PPase_superfam"/>
</dbReference>
<dbReference type="PANTHER" id="PTHR48100:SF1">
    <property type="entry name" value="HISTIDINE PHOSPHATASE FAMILY PROTEIN-RELATED"/>
    <property type="match status" value="1"/>
</dbReference>
<accession>A0ABY8EDI2</accession>
<dbReference type="Gene3D" id="3.40.50.1240">
    <property type="entry name" value="Phosphoglycerate mutase-like"/>
    <property type="match status" value="1"/>
</dbReference>
<dbReference type="SMART" id="SM00855">
    <property type="entry name" value="PGAM"/>
    <property type="match status" value="1"/>
</dbReference>
<keyword evidence="2" id="KW-1185">Reference proteome</keyword>
<dbReference type="EMBL" id="CP120733">
    <property type="protein sequence ID" value="WFD09552.1"/>
    <property type="molecule type" value="Genomic_DNA"/>
</dbReference>
<dbReference type="RefSeq" id="WP_277731482.1">
    <property type="nucleotide sequence ID" value="NZ_CP120733.1"/>
</dbReference>
<gene>
    <name evidence="1" type="ORF">P4S50_14330</name>
</gene>
<sequence length="201" mass="23258">MIKFIFIRHGLTLDNESMKLSGFIDSELSDLGKKQVKQTSVRLKDEKIDLIYSSPLKRAMNTAKEISKINSLDINICDEFKEMNFGDFEGLTFKEIEANHKEEYERLKNGSFEYSFPNGENMIGFHDRISNKIDHIIKNYDGKTVLIVSHAGVIRACLSHLISKDHTYHWNFKIDNCSMTIVEVVDNFSVIHNLNNTEHLR</sequence>
<dbReference type="Proteomes" id="UP001222800">
    <property type="component" value="Chromosome"/>
</dbReference>
<dbReference type="InterPro" id="IPR013078">
    <property type="entry name" value="His_Pase_superF_clade-1"/>
</dbReference>
<proteinExistence type="predicted"/>
<dbReference type="PANTHER" id="PTHR48100">
    <property type="entry name" value="BROAD-SPECIFICITY PHOSPHATASE YOR283W-RELATED"/>
    <property type="match status" value="1"/>
</dbReference>
<dbReference type="InterPro" id="IPR050275">
    <property type="entry name" value="PGM_Phosphatase"/>
</dbReference>
<dbReference type="SUPFAM" id="SSF53254">
    <property type="entry name" value="Phosphoglycerate mutase-like"/>
    <property type="match status" value="1"/>
</dbReference>
<reference evidence="1 2" key="1">
    <citation type="submission" date="2023-03" db="EMBL/GenBank/DDBJ databases">
        <title>Complete genome sequence of Tepidibacter sp. SWIR-1, isolated from a deep-sea hydrothermal vent.</title>
        <authorList>
            <person name="Li X."/>
        </authorList>
    </citation>
    <scope>NUCLEOTIDE SEQUENCE [LARGE SCALE GENOMIC DNA]</scope>
    <source>
        <strain evidence="1 2">SWIR-1</strain>
    </source>
</reference>
<evidence type="ECO:0000313" key="1">
    <source>
        <dbReference type="EMBL" id="WFD09552.1"/>
    </source>
</evidence>
<name>A0ABY8EDI2_9FIRM</name>
<organism evidence="1 2">
    <name type="scientific">Tepidibacter hydrothermalis</name>
    <dbReference type="NCBI Taxonomy" id="3036126"/>
    <lineage>
        <taxon>Bacteria</taxon>
        <taxon>Bacillati</taxon>
        <taxon>Bacillota</taxon>
        <taxon>Clostridia</taxon>
        <taxon>Peptostreptococcales</taxon>
        <taxon>Peptostreptococcaceae</taxon>
        <taxon>Tepidibacter</taxon>
    </lineage>
</organism>